<feature type="coiled-coil region" evidence="1">
    <location>
        <begin position="4"/>
        <end position="35"/>
    </location>
</feature>
<name>A0A8A7K8J1_9FIRM</name>
<proteinExistence type="predicted"/>
<dbReference type="EMBL" id="CP046640">
    <property type="protein sequence ID" value="QTL98066.1"/>
    <property type="molecule type" value="Genomic_DNA"/>
</dbReference>
<evidence type="ECO:0000313" key="3">
    <source>
        <dbReference type="EMBL" id="QTL98066.1"/>
    </source>
</evidence>
<evidence type="ECO:0000256" key="1">
    <source>
        <dbReference type="SAM" id="Coils"/>
    </source>
</evidence>
<dbReference type="RefSeq" id="WP_230869649.1">
    <property type="nucleotide sequence ID" value="NZ_CP046640.1"/>
</dbReference>
<accession>A0A8A7K8J1</accession>
<dbReference type="KEGG" id="ifn:GM661_08805"/>
<keyword evidence="4" id="KW-1185">Reference proteome</keyword>
<sequence>MDQFMQIQNNLRQVRQELNNTLNHINQRLANSEQMIQSLGSQLSQQDQSNTLKNFSSQYSTAQYGQSQYNPDQFQNTAGSYTNHGVNSQEKINPISGLSENKPTMAQKTGVNKYGASHSSGNNYGQ</sequence>
<gene>
    <name evidence="3" type="ORF">GM661_08805</name>
</gene>
<feature type="compositionally biased region" description="Polar residues" evidence="2">
    <location>
        <begin position="117"/>
        <end position="126"/>
    </location>
</feature>
<evidence type="ECO:0000256" key="2">
    <source>
        <dbReference type="SAM" id="MobiDB-lite"/>
    </source>
</evidence>
<feature type="compositionally biased region" description="Polar residues" evidence="2">
    <location>
        <begin position="62"/>
        <end position="110"/>
    </location>
</feature>
<protein>
    <submittedName>
        <fullName evidence="3">Uncharacterized protein</fullName>
    </submittedName>
</protein>
<reference evidence="3" key="1">
    <citation type="submission" date="2019-12" db="EMBL/GenBank/DDBJ databases">
        <authorList>
            <person name="zhang j."/>
            <person name="sun C.M."/>
        </authorList>
    </citation>
    <scope>NUCLEOTIDE SEQUENCE</scope>
    <source>
        <strain evidence="3">NS-1</strain>
    </source>
</reference>
<dbReference type="Proteomes" id="UP000665020">
    <property type="component" value="Chromosome"/>
</dbReference>
<organism evidence="3 4">
    <name type="scientific">Iocasia fonsfrigidae</name>
    <dbReference type="NCBI Taxonomy" id="2682810"/>
    <lineage>
        <taxon>Bacteria</taxon>
        <taxon>Bacillati</taxon>
        <taxon>Bacillota</taxon>
        <taxon>Clostridia</taxon>
        <taxon>Halanaerobiales</taxon>
        <taxon>Halanaerobiaceae</taxon>
        <taxon>Iocasia</taxon>
    </lineage>
</organism>
<keyword evidence="1" id="KW-0175">Coiled coil</keyword>
<dbReference type="AlphaFoldDB" id="A0A8A7K8J1"/>
<feature type="region of interest" description="Disordered" evidence="2">
    <location>
        <begin position="62"/>
        <end position="126"/>
    </location>
</feature>
<evidence type="ECO:0000313" key="4">
    <source>
        <dbReference type="Proteomes" id="UP000665020"/>
    </source>
</evidence>